<proteinExistence type="inferred from homology"/>
<evidence type="ECO:0000313" key="14">
    <source>
        <dbReference type="EMBL" id="ATB37945.1"/>
    </source>
</evidence>
<evidence type="ECO:0000256" key="5">
    <source>
        <dbReference type="ARBA" id="ARBA00022670"/>
    </source>
</evidence>
<dbReference type="EMBL" id="CP022098">
    <property type="protein sequence ID" value="ATB37945.1"/>
    <property type="molecule type" value="Genomic_DNA"/>
</dbReference>
<keyword evidence="5" id="KW-0645">Protease</keyword>
<feature type="compositionally biased region" description="Polar residues" evidence="11">
    <location>
        <begin position="1005"/>
        <end position="1019"/>
    </location>
</feature>
<keyword evidence="4" id="KW-0964">Secreted</keyword>
<feature type="region of interest" description="Disordered" evidence="11">
    <location>
        <begin position="272"/>
        <end position="297"/>
    </location>
</feature>
<dbReference type="InterPro" id="IPR046450">
    <property type="entry name" value="PA_dom_sf"/>
</dbReference>
<sequence length="1019" mass="108549">MQLRREALTMLVLAALSACANPSPQGDVSDAPSHVHVPFQDPRRGVPTLLWNQSWEPSAQAPATPEAIASWYLEQLAPLYHLGEATLRTASIHQVHDTGRGGILVSFRQHLEGIEVLDSELDVLLTRDLRLVAVGGNLQDVASPQPHTFRLSHGEAVAHALNELSRVAGASADLRETEPMPGGFRSFTLAPGRAFASSRMTLVLPARAKQVFYPRDGQLVPAYYVETFLGTDASNNSNAEASVISAEDGTVLRRQGLTHADSFEYRVWAETDGSRTPLDGPQADYTPHPTGTPDGNRPAFIPPRWVSMESFNGKGDVWLPSGATESRGNNVDAYADLSAPDGFTPGSDVRAATVAGSRRFDHVYDTSLGPLARAEQTQAAVTQLFYTTNWLHDDFYVSGFNEASGNAQVSNFGRGGLEGDPLLAEAQGHEGSNNAFMSVPADGQSPRMQVFIWMGPEEHFVEVSGQRYPTGLAFFGSQFFQLTKPLVLVNDGIANPSTHDGCEPMSGLGGAVVMLERGTCSMALKSRNAEQAGASGVIMINNIPGVPPPRMTNDDTSIVVKLPVLSVTYEDGARLVKLTEQQAPLPATLWRGSIDRDGSLDNTLVAHEWGHYLHLRLMVPCTTAQCLAMSEGWADFIALHMLLREGDSLEGSYALAPYASVALGSSTYFGIRRAPYSVNKGINDLSLRHISEGEPLPTHPMVTRKPGNSEIHNAGEIFASLLFEGYIALLRDTRIPTPRYDFKTIRRRMADYIVAAMKLAPANATYTEQLQALLAVAAAQDLTDHALLAEAFARRGAGPKAISPSRDSVDLTGVVEDFSVNSPGSDHPVAKAGPDQSVQGGRRVRLDASGSQAPKGGTLRFQWHQVSGSPVVLEDSGKSAATFTAPVVSKDTVLAFRVTVGLGNRATVDTVEIRVLAGDSVPVDAGTDAGTGDAGTPADDAGTDAGVEPSPVDGGTQPDAGTGDPDPGNSGCGCGAGSSAPRSTFLFTLLALLGAYQAQRRRTSRNPTRAIPTSHQEVT</sequence>
<dbReference type="KEGG" id="cfus:CYFUS_003371"/>
<dbReference type="InterPro" id="IPR003137">
    <property type="entry name" value="PA_domain"/>
</dbReference>
<keyword evidence="7" id="KW-0378">Hydrolase</keyword>
<evidence type="ECO:0000256" key="8">
    <source>
        <dbReference type="ARBA" id="ARBA00022833"/>
    </source>
</evidence>
<keyword evidence="9" id="KW-0482">Metalloprotease</keyword>
<evidence type="ECO:0000256" key="1">
    <source>
        <dbReference type="ARBA" id="ARBA00001947"/>
    </source>
</evidence>
<dbReference type="PROSITE" id="PS51257">
    <property type="entry name" value="PROKAR_LIPOPROTEIN"/>
    <property type="match status" value="1"/>
</dbReference>
<evidence type="ECO:0000256" key="11">
    <source>
        <dbReference type="SAM" id="MobiDB-lite"/>
    </source>
</evidence>
<dbReference type="SUPFAM" id="SSF52025">
    <property type="entry name" value="PA domain"/>
    <property type="match status" value="1"/>
</dbReference>
<feature type="domain" description="PA" evidence="13">
    <location>
        <begin position="483"/>
        <end position="575"/>
    </location>
</feature>
<keyword evidence="6" id="KW-0479">Metal-binding</keyword>
<comment type="cofactor">
    <cofactor evidence="1">
        <name>Zn(2+)</name>
        <dbReference type="ChEBI" id="CHEBI:29105"/>
    </cofactor>
</comment>
<evidence type="ECO:0000259" key="13">
    <source>
        <dbReference type="Pfam" id="PF02225"/>
    </source>
</evidence>
<keyword evidence="10" id="KW-0865">Zymogen</keyword>
<dbReference type="GO" id="GO:0006508">
    <property type="term" value="P:proteolysis"/>
    <property type="evidence" value="ECO:0007669"/>
    <property type="project" value="UniProtKB-KW"/>
</dbReference>
<dbReference type="Gene3D" id="2.60.40.10">
    <property type="entry name" value="Immunoglobulins"/>
    <property type="match status" value="1"/>
</dbReference>
<dbReference type="PANTHER" id="PTHR33478:SF1">
    <property type="entry name" value="EXTRACELLULAR METALLOPROTEINASE MEP"/>
    <property type="match status" value="1"/>
</dbReference>
<dbReference type="Gene3D" id="3.50.30.30">
    <property type="match status" value="1"/>
</dbReference>
<dbReference type="PANTHER" id="PTHR33478">
    <property type="entry name" value="EXTRACELLULAR METALLOPROTEINASE MEP"/>
    <property type="match status" value="1"/>
</dbReference>
<dbReference type="InterPro" id="IPR001842">
    <property type="entry name" value="Peptidase_M36"/>
</dbReference>
<dbReference type="CDD" id="cd04818">
    <property type="entry name" value="PA_subtilisin_1"/>
    <property type="match status" value="1"/>
</dbReference>
<dbReference type="InterPro" id="IPR027268">
    <property type="entry name" value="Peptidase_M4/M1_CTD_sf"/>
</dbReference>
<dbReference type="Gene3D" id="1.10.390.10">
    <property type="entry name" value="Neutral Protease Domain 2"/>
    <property type="match status" value="1"/>
</dbReference>
<dbReference type="Gene3D" id="3.10.170.10">
    <property type="match status" value="1"/>
</dbReference>
<dbReference type="SUPFAM" id="SSF55486">
    <property type="entry name" value="Metalloproteases ('zincins'), catalytic domain"/>
    <property type="match status" value="1"/>
</dbReference>
<dbReference type="AlphaFoldDB" id="A0A250J1U0"/>
<dbReference type="Proteomes" id="UP000217257">
    <property type="component" value="Chromosome"/>
</dbReference>
<evidence type="ECO:0000256" key="2">
    <source>
        <dbReference type="ARBA" id="ARBA00004613"/>
    </source>
</evidence>
<dbReference type="GO" id="GO:0005615">
    <property type="term" value="C:extracellular space"/>
    <property type="evidence" value="ECO:0007669"/>
    <property type="project" value="InterPro"/>
</dbReference>
<accession>A0A250J1U0</accession>
<evidence type="ECO:0000256" key="4">
    <source>
        <dbReference type="ARBA" id="ARBA00022525"/>
    </source>
</evidence>
<comment type="subcellular location">
    <subcellularLocation>
        <location evidence="2">Secreted</location>
    </subcellularLocation>
</comment>
<reference evidence="14 15" key="1">
    <citation type="submission" date="2017-06" db="EMBL/GenBank/DDBJ databases">
        <title>Sequencing and comparative analysis of myxobacterial genomes.</title>
        <authorList>
            <person name="Rupp O."/>
            <person name="Goesmann A."/>
            <person name="Sogaard-Andersen L."/>
        </authorList>
    </citation>
    <scope>NUCLEOTIDE SEQUENCE [LARGE SCALE GENOMIC DNA]</scope>
    <source>
        <strain evidence="14 15">DSM 52655</strain>
    </source>
</reference>
<dbReference type="Pfam" id="PF02128">
    <property type="entry name" value="Peptidase_M36"/>
    <property type="match status" value="1"/>
</dbReference>
<feature type="chain" id="PRO_5013168501" description="PA domain-containing protein" evidence="12">
    <location>
        <begin position="21"/>
        <end position="1019"/>
    </location>
</feature>
<dbReference type="InterPro" id="IPR050371">
    <property type="entry name" value="Fungal_virulence_M36"/>
</dbReference>
<keyword evidence="8" id="KW-0862">Zinc</keyword>
<evidence type="ECO:0000256" key="12">
    <source>
        <dbReference type="SAM" id="SignalP"/>
    </source>
</evidence>
<dbReference type="InterPro" id="IPR013783">
    <property type="entry name" value="Ig-like_fold"/>
</dbReference>
<organism evidence="14 15">
    <name type="scientific">Cystobacter fuscus</name>
    <dbReference type="NCBI Taxonomy" id="43"/>
    <lineage>
        <taxon>Bacteria</taxon>
        <taxon>Pseudomonadati</taxon>
        <taxon>Myxococcota</taxon>
        <taxon>Myxococcia</taxon>
        <taxon>Myxococcales</taxon>
        <taxon>Cystobacterineae</taxon>
        <taxon>Archangiaceae</taxon>
        <taxon>Cystobacter</taxon>
    </lineage>
</organism>
<protein>
    <recommendedName>
        <fullName evidence="13">PA domain-containing protein</fullName>
    </recommendedName>
</protein>
<comment type="similarity">
    <text evidence="3">Belongs to the peptidase M36 family.</text>
</comment>
<feature type="region of interest" description="Disordered" evidence="11">
    <location>
        <begin position="821"/>
        <end position="841"/>
    </location>
</feature>
<dbReference type="GO" id="GO:0008270">
    <property type="term" value="F:zinc ion binding"/>
    <property type="evidence" value="ECO:0007669"/>
    <property type="project" value="InterPro"/>
</dbReference>
<feature type="region of interest" description="Disordered" evidence="11">
    <location>
        <begin position="921"/>
        <end position="977"/>
    </location>
</feature>
<dbReference type="GO" id="GO:0004222">
    <property type="term" value="F:metalloendopeptidase activity"/>
    <property type="evidence" value="ECO:0007669"/>
    <property type="project" value="InterPro"/>
</dbReference>
<evidence type="ECO:0000256" key="6">
    <source>
        <dbReference type="ARBA" id="ARBA00022723"/>
    </source>
</evidence>
<feature type="region of interest" description="Disordered" evidence="11">
    <location>
        <begin position="998"/>
        <end position="1019"/>
    </location>
</feature>
<feature type="signal peptide" evidence="12">
    <location>
        <begin position="1"/>
        <end position="20"/>
    </location>
</feature>
<keyword evidence="12" id="KW-0732">Signal</keyword>
<evidence type="ECO:0000313" key="15">
    <source>
        <dbReference type="Proteomes" id="UP000217257"/>
    </source>
</evidence>
<evidence type="ECO:0000256" key="3">
    <source>
        <dbReference type="ARBA" id="ARBA00006006"/>
    </source>
</evidence>
<feature type="compositionally biased region" description="Low complexity" evidence="11">
    <location>
        <begin position="924"/>
        <end position="946"/>
    </location>
</feature>
<evidence type="ECO:0000256" key="10">
    <source>
        <dbReference type="ARBA" id="ARBA00023145"/>
    </source>
</evidence>
<name>A0A250J1U0_9BACT</name>
<gene>
    <name evidence="14" type="ORF">CYFUS_003371</name>
</gene>
<dbReference type="Pfam" id="PF22352">
    <property type="entry name" value="K319L-like_PKD"/>
    <property type="match status" value="1"/>
</dbReference>
<evidence type="ECO:0000256" key="9">
    <source>
        <dbReference type="ARBA" id="ARBA00023049"/>
    </source>
</evidence>
<dbReference type="Pfam" id="PF02225">
    <property type="entry name" value="PA"/>
    <property type="match status" value="1"/>
</dbReference>
<evidence type="ECO:0000256" key="7">
    <source>
        <dbReference type="ARBA" id="ARBA00022801"/>
    </source>
</evidence>